<dbReference type="InterPro" id="IPR033887">
    <property type="entry name" value="PTS_IIA_man"/>
</dbReference>
<dbReference type="AlphaFoldDB" id="A0A3M8RBD2"/>
<evidence type="ECO:0000256" key="6">
    <source>
        <dbReference type="ARBA" id="ARBA00022683"/>
    </source>
</evidence>
<keyword evidence="3" id="KW-0963">Cytoplasm</keyword>
<dbReference type="InterPro" id="IPR051471">
    <property type="entry name" value="Bacterial_PTS_sugar_comp"/>
</dbReference>
<gene>
    <name evidence="9" type="ORF">EC580_04950</name>
</gene>
<evidence type="ECO:0000256" key="2">
    <source>
        <dbReference type="ARBA" id="ARBA00022448"/>
    </source>
</evidence>
<sequence length="133" mass="14167">MIGLLLLTHDEIGQAFLAAVTHIFGSTPPALTVLEILPDQGLEESRLRLRQALERLDEGDGVLVLTDLFGATPSNLLSTVLRPGRVEAVSGLNLPMLLRGLSRRPDGLTAAREGALDGAHQGIVDLTTLTAQR</sequence>
<reference evidence="9" key="1">
    <citation type="submission" date="2018-10" db="EMBL/GenBank/DDBJ databases">
        <title>Acidithiobacillus sulfuriphilus sp. nov.: an extremely acidophilic sulfur-oxidizing chemolithotroph isolated from a neutral pH environment.</title>
        <authorList>
            <person name="Falagan C."/>
            <person name="Moya-Beltran A."/>
            <person name="Quatrini R."/>
            <person name="Johnson D.B."/>
        </authorList>
    </citation>
    <scope>NUCLEOTIDE SEQUENCE [LARGE SCALE GENOMIC DNA]</scope>
    <source>
        <strain evidence="9">CJ-2</strain>
    </source>
</reference>
<dbReference type="Gene3D" id="3.40.50.510">
    <property type="entry name" value="Phosphotransferase system, mannose-type IIA component"/>
    <property type="match status" value="1"/>
</dbReference>
<protein>
    <submittedName>
        <fullName evidence="9">PTS sugar transporter subunit IIA</fullName>
    </submittedName>
</protein>
<keyword evidence="6" id="KW-0598">Phosphotransferase system</keyword>
<dbReference type="EMBL" id="RIZI01000143">
    <property type="protein sequence ID" value="RNF65928.1"/>
    <property type="molecule type" value="Genomic_DNA"/>
</dbReference>
<dbReference type="PANTHER" id="PTHR33799">
    <property type="entry name" value="PTS PERMEASE-RELATED-RELATED"/>
    <property type="match status" value="1"/>
</dbReference>
<dbReference type="SUPFAM" id="SSF53062">
    <property type="entry name" value="PTS system fructose IIA component-like"/>
    <property type="match status" value="1"/>
</dbReference>
<evidence type="ECO:0000256" key="4">
    <source>
        <dbReference type="ARBA" id="ARBA00022597"/>
    </source>
</evidence>
<dbReference type="OrthoDB" id="8795346at2"/>
<evidence type="ECO:0000256" key="1">
    <source>
        <dbReference type="ARBA" id="ARBA00004496"/>
    </source>
</evidence>
<name>A0A3M8RBD2_9PROT</name>
<keyword evidence="4 9" id="KW-0762">Sugar transport</keyword>
<dbReference type="RefSeq" id="WP_123102766.1">
    <property type="nucleotide sequence ID" value="NZ_CP127527.1"/>
</dbReference>
<dbReference type="GO" id="GO:0016301">
    <property type="term" value="F:kinase activity"/>
    <property type="evidence" value="ECO:0007669"/>
    <property type="project" value="UniProtKB-KW"/>
</dbReference>
<organism evidence="9">
    <name type="scientific">Acidithiobacillus sulfuriphilus</name>
    <dbReference type="NCBI Taxonomy" id="1867749"/>
    <lineage>
        <taxon>Bacteria</taxon>
        <taxon>Pseudomonadati</taxon>
        <taxon>Pseudomonadota</taxon>
        <taxon>Acidithiobacillia</taxon>
        <taxon>Acidithiobacillales</taxon>
        <taxon>Acidithiobacillaceae</taxon>
        <taxon>Acidithiobacillus</taxon>
    </lineage>
</organism>
<evidence type="ECO:0000256" key="3">
    <source>
        <dbReference type="ARBA" id="ARBA00022490"/>
    </source>
</evidence>
<evidence type="ECO:0000313" key="9">
    <source>
        <dbReference type="EMBL" id="RNF65928.1"/>
    </source>
</evidence>
<dbReference type="InterPro" id="IPR004701">
    <property type="entry name" value="PTS_EIIA_man-typ"/>
</dbReference>
<dbReference type="PROSITE" id="PS51096">
    <property type="entry name" value="PTS_EIIA_TYPE_4"/>
    <property type="match status" value="1"/>
</dbReference>
<dbReference type="CDD" id="cd00006">
    <property type="entry name" value="PTS_IIA_man"/>
    <property type="match status" value="1"/>
</dbReference>
<keyword evidence="2" id="KW-0813">Transport</keyword>
<keyword evidence="7" id="KW-0418">Kinase</keyword>
<accession>A0A3M8RBD2</accession>
<keyword evidence="5" id="KW-0808">Transferase</keyword>
<dbReference type="Pfam" id="PF03610">
    <property type="entry name" value="EIIA-man"/>
    <property type="match status" value="1"/>
</dbReference>
<evidence type="ECO:0000256" key="5">
    <source>
        <dbReference type="ARBA" id="ARBA00022679"/>
    </source>
</evidence>
<comment type="caution">
    <text evidence="9">The sequence shown here is derived from an EMBL/GenBank/DDBJ whole genome shotgun (WGS) entry which is preliminary data.</text>
</comment>
<dbReference type="PANTHER" id="PTHR33799:SF1">
    <property type="entry name" value="PTS SYSTEM MANNOSE-SPECIFIC EIIAB COMPONENT-RELATED"/>
    <property type="match status" value="1"/>
</dbReference>
<dbReference type="InterPro" id="IPR036662">
    <property type="entry name" value="PTS_EIIA_man-typ_sf"/>
</dbReference>
<feature type="domain" description="PTS EIIA type-4" evidence="8">
    <location>
        <begin position="1"/>
        <end position="123"/>
    </location>
</feature>
<dbReference type="GO" id="GO:0005737">
    <property type="term" value="C:cytoplasm"/>
    <property type="evidence" value="ECO:0007669"/>
    <property type="project" value="UniProtKB-SubCell"/>
</dbReference>
<dbReference type="GO" id="GO:0009401">
    <property type="term" value="P:phosphoenolpyruvate-dependent sugar phosphotransferase system"/>
    <property type="evidence" value="ECO:0007669"/>
    <property type="project" value="UniProtKB-KW"/>
</dbReference>
<dbReference type="GO" id="GO:0016020">
    <property type="term" value="C:membrane"/>
    <property type="evidence" value="ECO:0007669"/>
    <property type="project" value="InterPro"/>
</dbReference>
<evidence type="ECO:0000256" key="7">
    <source>
        <dbReference type="ARBA" id="ARBA00022777"/>
    </source>
</evidence>
<evidence type="ECO:0000259" key="8">
    <source>
        <dbReference type="PROSITE" id="PS51096"/>
    </source>
</evidence>
<proteinExistence type="predicted"/>
<comment type="subcellular location">
    <subcellularLocation>
        <location evidence="1">Cytoplasm</location>
    </subcellularLocation>
</comment>